<dbReference type="Proteomes" id="UP000199501">
    <property type="component" value="Unassembled WGS sequence"/>
</dbReference>
<evidence type="ECO:0000259" key="4">
    <source>
        <dbReference type="Pfam" id="PF25390"/>
    </source>
</evidence>
<dbReference type="OrthoDB" id="9796385at2"/>
<evidence type="ECO:0000256" key="3">
    <source>
        <dbReference type="SAM" id="SignalP"/>
    </source>
</evidence>
<dbReference type="GO" id="GO:0005737">
    <property type="term" value="C:cytoplasm"/>
    <property type="evidence" value="ECO:0007669"/>
    <property type="project" value="TreeGrafter"/>
</dbReference>
<protein>
    <submittedName>
        <fullName evidence="5">Alpha-tubulin suppressor</fullName>
    </submittedName>
</protein>
<gene>
    <name evidence="5" type="ORF">SAMN05216174_104107</name>
</gene>
<organism evidence="5 6">
    <name type="scientific">Actinokineospora iranica</name>
    <dbReference type="NCBI Taxonomy" id="1271860"/>
    <lineage>
        <taxon>Bacteria</taxon>
        <taxon>Bacillati</taxon>
        <taxon>Actinomycetota</taxon>
        <taxon>Actinomycetes</taxon>
        <taxon>Pseudonocardiales</taxon>
        <taxon>Pseudonocardiaceae</taxon>
        <taxon>Actinokineospora</taxon>
    </lineage>
</organism>
<dbReference type="InterPro" id="IPR058923">
    <property type="entry name" value="RCC1-like_dom"/>
</dbReference>
<dbReference type="PANTHER" id="PTHR45982:SF1">
    <property type="entry name" value="REGULATOR OF CHROMOSOME CONDENSATION"/>
    <property type="match status" value="1"/>
</dbReference>
<dbReference type="InterPro" id="IPR000408">
    <property type="entry name" value="Reg_chr_condens"/>
</dbReference>
<dbReference type="PRINTS" id="PR00633">
    <property type="entry name" value="RCCNDNSATION"/>
</dbReference>
<keyword evidence="3" id="KW-0732">Signal</keyword>
<accession>A0A1G6P3S5</accession>
<dbReference type="EMBL" id="FMZZ01000004">
    <property type="protein sequence ID" value="SDC74832.1"/>
    <property type="molecule type" value="Genomic_DNA"/>
</dbReference>
<feature type="domain" description="RCC1-like" evidence="4">
    <location>
        <begin position="398"/>
        <end position="746"/>
    </location>
</feature>
<sequence length="761" mass="75297">MGVRLLTVLLCAATSLAFAAAPASAGPVAPPVARASAFNGMAPERVLDTRIGNGAPARPVDGGQSITLDLSGKVPASATAVVLNVTATEPTAWTFVTVFPRGTARTSASNLNVSPGETRPNLVTVALGAGRSVDLYNNAGRVHLVADLAGFYGTESGVKFTSITPARVIDTRQSAPVGPGGTITVDFSARVPKSATAVTFNLTGTDPTGGTFVTAWPTGAPRPISSNLNLVPGQTSPNLVTVALGADRKVSLYNNAGSTQLIIDLAGWFDKEASLLFTPARPTRAVDTRATGPVGPGGALPVTVFTPTAADPVVPAAVVVNLTGTEPTAGTHVIAAPAERTSTSNLNLAPGQTAANLATVRVDPTGRIRLYNNAGSVHLIADVSGYFFRACPGSGPCVLSWGANSGGELGSGAGPNRSAPAPVTDLPGVVAIAAGGRENLALRGDGSVVAWGQSAAVPAGQSARPVPVAGLPADVAQVSAADDNALALTSDGAVWAWGDGRHGQLGDGVDRGGDGAVLAIPVPVRVAGLTGVTSIAMGTRTGYAVAGDGTVWAWGSNRNGELGNGVACDARTGAGCYSVVPVPVSGLSGVIAVSEDGFALRADQTVWTWGTNTGGLLGTGSAEPRGLTPVQVPGLSGIVGIAGSGANRFAVRGDGTVWAWGGNQDGQLGIGVSGAPSAGPVQVSGIGDATAVAAGESGNGYAIRADGSLWGWGNNSAGQLGPAAVGAKAELPVRITGISGVLAVGGYAQGALALTEPNIAR</sequence>
<dbReference type="InterPro" id="IPR009091">
    <property type="entry name" value="RCC1/BLIP-II"/>
</dbReference>
<feature type="chain" id="PRO_5011551472" evidence="3">
    <location>
        <begin position="20"/>
        <end position="761"/>
    </location>
</feature>
<dbReference type="InterPro" id="IPR051553">
    <property type="entry name" value="Ran_GTPase-activating"/>
</dbReference>
<evidence type="ECO:0000313" key="5">
    <source>
        <dbReference type="EMBL" id="SDC74832.1"/>
    </source>
</evidence>
<feature type="signal peptide" evidence="3">
    <location>
        <begin position="1"/>
        <end position="19"/>
    </location>
</feature>
<name>A0A1G6P3S5_9PSEU</name>
<dbReference type="Gene3D" id="2.130.10.30">
    <property type="entry name" value="Regulator of chromosome condensation 1/beta-lactamase-inhibitor protein II"/>
    <property type="match status" value="2"/>
</dbReference>
<dbReference type="SUPFAM" id="SSF50985">
    <property type="entry name" value="RCC1/BLIP-II"/>
    <property type="match status" value="1"/>
</dbReference>
<keyword evidence="1" id="KW-0344">Guanine-nucleotide releasing factor</keyword>
<dbReference type="Pfam" id="PF25390">
    <property type="entry name" value="WD40_RLD"/>
    <property type="match status" value="1"/>
</dbReference>
<evidence type="ECO:0000256" key="1">
    <source>
        <dbReference type="ARBA" id="ARBA00022658"/>
    </source>
</evidence>
<dbReference type="RefSeq" id="WP_091449786.1">
    <property type="nucleotide sequence ID" value="NZ_FMZZ01000004.1"/>
</dbReference>
<dbReference type="PROSITE" id="PS50012">
    <property type="entry name" value="RCC1_3"/>
    <property type="match status" value="7"/>
</dbReference>
<keyword evidence="6" id="KW-1185">Reference proteome</keyword>
<dbReference type="AlphaFoldDB" id="A0A1G6P3S5"/>
<dbReference type="PANTHER" id="PTHR45982">
    <property type="entry name" value="REGULATOR OF CHROMOSOME CONDENSATION"/>
    <property type="match status" value="1"/>
</dbReference>
<reference evidence="6" key="1">
    <citation type="submission" date="2016-10" db="EMBL/GenBank/DDBJ databases">
        <authorList>
            <person name="Varghese N."/>
            <person name="Submissions S."/>
        </authorList>
    </citation>
    <scope>NUCLEOTIDE SEQUENCE [LARGE SCALE GENOMIC DNA]</scope>
    <source>
        <strain evidence="6">IBRC-M 10403</strain>
    </source>
</reference>
<proteinExistence type="predicted"/>
<evidence type="ECO:0000313" key="6">
    <source>
        <dbReference type="Proteomes" id="UP000199501"/>
    </source>
</evidence>
<keyword evidence="2" id="KW-0677">Repeat</keyword>
<evidence type="ECO:0000256" key="2">
    <source>
        <dbReference type="ARBA" id="ARBA00022737"/>
    </source>
</evidence>
<dbReference type="STRING" id="1271860.SAMN05216174_104107"/>
<dbReference type="GO" id="GO:0005085">
    <property type="term" value="F:guanyl-nucleotide exchange factor activity"/>
    <property type="evidence" value="ECO:0007669"/>
    <property type="project" value="TreeGrafter"/>
</dbReference>